<feature type="region of interest" description="Disordered" evidence="1">
    <location>
        <begin position="1"/>
        <end position="23"/>
    </location>
</feature>
<sequence>MIEGRLKTIASTPTPSHPRNADESGVARAAFTFRVFSLSAAFSNHKEYCGLKPSRADLFCAPLYNEEETGEKTLEEETGERLRVLTVNLPINVRGPQNAESVKRLVIFRTDRLTQIYPLRKEKALNFLVIPYIFFVGRHNCPAELFGRQKGCKLRFTGDPAPTHIVGERPILFKPLSLSLRCPISQRSRISSVSELRDGRLFPKCKLMTHAVTTTVICLRADLLRLASGVCAGAVNRSPSDGERVMNLAGGKHCLKASPHT</sequence>
<evidence type="ECO:0000256" key="1">
    <source>
        <dbReference type="SAM" id="MobiDB-lite"/>
    </source>
</evidence>
<dbReference type="AlphaFoldDB" id="A0A5A9N6A0"/>
<evidence type="ECO:0000313" key="2">
    <source>
        <dbReference type="EMBL" id="KAA0704685.1"/>
    </source>
</evidence>
<organism evidence="2 3">
    <name type="scientific">Triplophysa tibetana</name>
    <dbReference type="NCBI Taxonomy" id="1572043"/>
    <lineage>
        <taxon>Eukaryota</taxon>
        <taxon>Metazoa</taxon>
        <taxon>Chordata</taxon>
        <taxon>Craniata</taxon>
        <taxon>Vertebrata</taxon>
        <taxon>Euteleostomi</taxon>
        <taxon>Actinopterygii</taxon>
        <taxon>Neopterygii</taxon>
        <taxon>Teleostei</taxon>
        <taxon>Ostariophysi</taxon>
        <taxon>Cypriniformes</taxon>
        <taxon>Nemacheilidae</taxon>
        <taxon>Triplophysa</taxon>
    </lineage>
</organism>
<protein>
    <submittedName>
        <fullName evidence="2">Dihydropyrimidine dehydrogenase [NADP(+)]</fullName>
    </submittedName>
</protein>
<gene>
    <name evidence="2" type="ORF">E1301_Tti001000</name>
</gene>
<comment type="caution">
    <text evidence="2">The sequence shown here is derived from an EMBL/GenBank/DDBJ whole genome shotgun (WGS) entry which is preliminary data.</text>
</comment>
<proteinExistence type="predicted"/>
<reference evidence="2 3" key="1">
    <citation type="journal article" date="2019" name="Mol. Ecol. Resour.">
        <title>Chromosome-level genome assembly of Triplophysa tibetana, a fish adapted to the harsh high-altitude environment of the Tibetan Plateau.</title>
        <authorList>
            <person name="Yang X."/>
            <person name="Liu H."/>
            <person name="Ma Z."/>
            <person name="Zou Y."/>
            <person name="Zou M."/>
            <person name="Mao Y."/>
            <person name="Li X."/>
            <person name="Wang H."/>
            <person name="Chen T."/>
            <person name="Wang W."/>
            <person name="Yang R."/>
        </authorList>
    </citation>
    <scope>NUCLEOTIDE SEQUENCE [LARGE SCALE GENOMIC DNA]</scope>
    <source>
        <strain evidence="2">TTIB1903HZAU</strain>
        <tissue evidence="2">Muscle</tissue>
    </source>
</reference>
<dbReference type="Proteomes" id="UP000324632">
    <property type="component" value="Chromosome 22"/>
</dbReference>
<dbReference type="EMBL" id="SOYY01000022">
    <property type="protein sequence ID" value="KAA0704685.1"/>
    <property type="molecule type" value="Genomic_DNA"/>
</dbReference>
<accession>A0A5A9N6A0</accession>
<keyword evidence="3" id="KW-1185">Reference proteome</keyword>
<evidence type="ECO:0000313" key="3">
    <source>
        <dbReference type="Proteomes" id="UP000324632"/>
    </source>
</evidence>
<name>A0A5A9N6A0_9TELE</name>